<keyword evidence="2" id="KW-1185">Reference proteome</keyword>
<accession>A0ACC0YUH5</accession>
<evidence type="ECO:0000313" key="1">
    <source>
        <dbReference type="EMBL" id="KAJ0040834.1"/>
    </source>
</evidence>
<dbReference type="Proteomes" id="UP001163603">
    <property type="component" value="Chromosome 5"/>
</dbReference>
<evidence type="ECO:0000313" key="2">
    <source>
        <dbReference type="Proteomes" id="UP001163603"/>
    </source>
</evidence>
<protein>
    <submittedName>
        <fullName evidence="1">Uncharacterized protein</fullName>
    </submittedName>
</protein>
<proteinExistence type="predicted"/>
<gene>
    <name evidence="1" type="ORF">Pint_26964</name>
</gene>
<organism evidence="1 2">
    <name type="scientific">Pistacia integerrima</name>
    <dbReference type="NCBI Taxonomy" id="434235"/>
    <lineage>
        <taxon>Eukaryota</taxon>
        <taxon>Viridiplantae</taxon>
        <taxon>Streptophyta</taxon>
        <taxon>Embryophyta</taxon>
        <taxon>Tracheophyta</taxon>
        <taxon>Spermatophyta</taxon>
        <taxon>Magnoliopsida</taxon>
        <taxon>eudicotyledons</taxon>
        <taxon>Gunneridae</taxon>
        <taxon>Pentapetalae</taxon>
        <taxon>rosids</taxon>
        <taxon>malvids</taxon>
        <taxon>Sapindales</taxon>
        <taxon>Anacardiaceae</taxon>
        <taxon>Pistacia</taxon>
    </lineage>
</organism>
<name>A0ACC0YUH5_9ROSI</name>
<dbReference type="EMBL" id="CM047740">
    <property type="protein sequence ID" value="KAJ0040834.1"/>
    <property type="molecule type" value="Genomic_DNA"/>
</dbReference>
<comment type="caution">
    <text evidence="1">The sequence shown here is derived from an EMBL/GenBank/DDBJ whole genome shotgun (WGS) entry which is preliminary data.</text>
</comment>
<reference evidence="2" key="1">
    <citation type="journal article" date="2023" name="G3 (Bethesda)">
        <title>Genome assembly and association tests identify interacting loci associated with vigor, precocity, and sex in interspecific pistachio rootstocks.</title>
        <authorList>
            <person name="Palmer W."/>
            <person name="Jacygrad E."/>
            <person name="Sagayaradj S."/>
            <person name="Cavanaugh K."/>
            <person name="Han R."/>
            <person name="Bertier L."/>
            <person name="Beede B."/>
            <person name="Kafkas S."/>
            <person name="Golino D."/>
            <person name="Preece J."/>
            <person name="Michelmore R."/>
        </authorList>
    </citation>
    <scope>NUCLEOTIDE SEQUENCE [LARGE SCALE GENOMIC DNA]</scope>
</reference>
<sequence length="86" mass="9474">MRANNIQVMILQAKFQEVILKQNILSQIGLEAYQPRESANVVRIPGEQEDGVLKEENSERNGGRSSIVEQASEGKGKGNASLGEYE</sequence>